<dbReference type="InterPro" id="IPR004536">
    <property type="entry name" value="SPS/SelD"/>
</dbReference>
<feature type="domain" description="PurM-like N-terminal" evidence="10">
    <location>
        <begin position="24"/>
        <end position="130"/>
    </location>
</feature>
<comment type="catalytic activity">
    <reaction evidence="9">
        <text>hydrogenselenide + ATP + H2O = selenophosphate + AMP + phosphate + 2 H(+)</text>
        <dbReference type="Rhea" id="RHEA:18737"/>
        <dbReference type="ChEBI" id="CHEBI:15377"/>
        <dbReference type="ChEBI" id="CHEBI:15378"/>
        <dbReference type="ChEBI" id="CHEBI:16144"/>
        <dbReference type="ChEBI" id="CHEBI:29317"/>
        <dbReference type="ChEBI" id="CHEBI:30616"/>
        <dbReference type="ChEBI" id="CHEBI:43474"/>
        <dbReference type="ChEBI" id="CHEBI:456215"/>
        <dbReference type="EC" id="2.7.9.3"/>
    </reaction>
</comment>
<dbReference type="InterPro" id="IPR016188">
    <property type="entry name" value="PurM-like_N"/>
</dbReference>
<keyword evidence="13" id="KW-1185">Reference proteome</keyword>
<dbReference type="SUPFAM" id="SSF55326">
    <property type="entry name" value="PurM N-terminal domain-like"/>
    <property type="match status" value="1"/>
</dbReference>
<evidence type="ECO:0000256" key="6">
    <source>
        <dbReference type="ARBA" id="ARBA00022840"/>
    </source>
</evidence>
<organism evidence="12 13">
    <name type="scientific">Clostridium tagluense</name>
    <dbReference type="NCBI Taxonomy" id="360422"/>
    <lineage>
        <taxon>Bacteria</taxon>
        <taxon>Bacillati</taxon>
        <taxon>Bacillota</taxon>
        <taxon>Clostridia</taxon>
        <taxon>Eubacteriales</taxon>
        <taxon>Clostridiaceae</taxon>
        <taxon>Clostridium</taxon>
    </lineage>
</organism>
<evidence type="ECO:0000256" key="2">
    <source>
        <dbReference type="ARBA" id="ARBA00022679"/>
    </source>
</evidence>
<dbReference type="EC" id="2.7.9.3" evidence="9"/>
<comment type="cofactor">
    <cofactor evidence="9">
        <name>Mg(2+)</name>
        <dbReference type="ChEBI" id="CHEBI:18420"/>
    </cofactor>
    <text evidence="9">Binds 1 Mg(2+) ion per monomer.</text>
</comment>
<feature type="binding site" description="in other chain" evidence="9">
    <location>
        <position position="42"/>
    </location>
    <ligand>
        <name>ATP</name>
        <dbReference type="ChEBI" id="CHEBI:30616"/>
        <note>ligand shared between dimeric partners</note>
    </ligand>
</feature>
<evidence type="ECO:0000256" key="5">
    <source>
        <dbReference type="ARBA" id="ARBA00022777"/>
    </source>
</evidence>
<dbReference type="GO" id="GO:0000287">
    <property type="term" value="F:magnesium ion binding"/>
    <property type="evidence" value="ECO:0007669"/>
    <property type="project" value="UniProtKB-UniRule"/>
</dbReference>
<dbReference type="EMBL" id="BHYK01000003">
    <property type="protein sequence ID" value="GCD09126.1"/>
    <property type="molecule type" value="Genomic_DNA"/>
</dbReference>
<dbReference type="GO" id="GO:0005737">
    <property type="term" value="C:cytoplasm"/>
    <property type="evidence" value="ECO:0007669"/>
    <property type="project" value="TreeGrafter"/>
</dbReference>
<gene>
    <name evidence="9 12" type="primary">selD</name>
    <name evidence="12" type="ORF">Ctaglu_07490</name>
</gene>
<dbReference type="CDD" id="cd02195">
    <property type="entry name" value="SelD"/>
    <property type="match status" value="1"/>
</dbReference>
<proteinExistence type="inferred from homology"/>
<evidence type="ECO:0000259" key="11">
    <source>
        <dbReference type="Pfam" id="PF02769"/>
    </source>
</evidence>
<feature type="binding site" description="in other chain" evidence="9">
    <location>
        <position position="65"/>
    </location>
    <ligand>
        <name>ATP</name>
        <dbReference type="ChEBI" id="CHEBI:30616"/>
        <note>ligand shared between dimeric partners</note>
    </ligand>
</feature>
<feature type="binding site" evidence="9">
    <location>
        <position position="200"/>
    </location>
    <ligand>
        <name>Mg(2+)</name>
        <dbReference type="ChEBI" id="CHEBI:18420"/>
    </ligand>
</feature>
<name>A0A401UHZ1_9CLOT</name>
<dbReference type="Gene3D" id="3.30.1330.10">
    <property type="entry name" value="PurM-like, N-terminal domain"/>
    <property type="match status" value="1"/>
</dbReference>
<comment type="caution">
    <text evidence="12">The sequence shown here is derived from an EMBL/GenBank/DDBJ whole genome shotgun (WGS) entry which is preliminary data.</text>
</comment>
<dbReference type="SUPFAM" id="SSF56042">
    <property type="entry name" value="PurM C-terminal domain-like"/>
    <property type="match status" value="1"/>
</dbReference>
<keyword evidence="7 9" id="KW-0460">Magnesium</keyword>
<dbReference type="FunFam" id="3.90.650.10:FF:000004">
    <property type="entry name" value="Selenide, water dikinase"/>
    <property type="match status" value="1"/>
</dbReference>
<protein>
    <recommendedName>
        <fullName evidence="9">Selenide, water dikinase</fullName>
        <ecNumber evidence="9">2.7.9.3</ecNumber>
    </recommendedName>
    <alternativeName>
        <fullName evidence="9">Selenium donor protein</fullName>
    </alternativeName>
    <alternativeName>
        <fullName evidence="9">Selenophosphate synthase</fullName>
    </alternativeName>
</protein>
<dbReference type="PANTHER" id="PTHR10256">
    <property type="entry name" value="SELENIDE, WATER DIKINASE"/>
    <property type="match status" value="1"/>
</dbReference>
<dbReference type="InterPro" id="IPR036676">
    <property type="entry name" value="PurM-like_C_sf"/>
</dbReference>
<comment type="function">
    <text evidence="9">Synthesizes selenophosphate from selenide and ATP.</text>
</comment>
<dbReference type="GO" id="GO:0005524">
    <property type="term" value="F:ATP binding"/>
    <property type="evidence" value="ECO:0007669"/>
    <property type="project" value="UniProtKB-UniRule"/>
</dbReference>
<dbReference type="InterPro" id="IPR036921">
    <property type="entry name" value="PurM-like_N_sf"/>
</dbReference>
<evidence type="ECO:0000256" key="9">
    <source>
        <dbReference type="HAMAP-Rule" id="MF_00625"/>
    </source>
</evidence>
<feature type="domain" description="PurM-like C-terminal" evidence="11">
    <location>
        <begin position="143"/>
        <end position="318"/>
    </location>
</feature>
<evidence type="ECO:0000256" key="8">
    <source>
        <dbReference type="ARBA" id="ARBA00023266"/>
    </source>
</evidence>
<evidence type="ECO:0000256" key="4">
    <source>
        <dbReference type="ARBA" id="ARBA00022741"/>
    </source>
</evidence>
<dbReference type="PANTHER" id="PTHR10256:SF0">
    <property type="entry name" value="INACTIVE SELENIDE, WATER DIKINASE-LIKE PROTEIN-RELATED"/>
    <property type="match status" value="1"/>
</dbReference>
<accession>A0A401UHZ1</accession>
<dbReference type="InterPro" id="IPR010918">
    <property type="entry name" value="PurM-like_C_dom"/>
</dbReference>
<dbReference type="NCBIfam" id="NF002098">
    <property type="entry name" value="PRK00943.1"/>
    <property type="match status" value="1"/>
</dbReference>
<dbReference type="HAMAP" id="MF_00625">
    <property type="entry name" value="SelD"/>
    <property type="match status" value="1"/>
</dbReference>
<evidence type="ECO:0000259" key="10">
    <source>
        <dbReference type="Pfam" id="PF00586"/>
    </source>
</evidence>
<dbReference type="FunFam" id="3.30.1330.10:FF:000003">
    <property type="entry name" value="Selenide, water dikinase"/>
    <property type="match status" value="1"/>
</dbReference>
<dbReference type="PIRSF" id="PIRSF036407">
    <property type="entry name" value="Selenphspht_syn"/>
    <property type="match status" value="1"/>
</dbReference>
<dbReference type="GO" id="GO:0004756">
    <property type="term" value="F:selenide, water dikinase activity"/>
    <property type="evidence" value="ECO:0007669"/>
    <property type="project" value="UniProtKB-UniRule"/>
</dbReference>
<keyword evidence="2 9" id="KW-0808">Transferase</keyword>
<feature type="binding site" description="in other chain" evidence="9">
    <location>
        <begin position="22"/>
        <end position="24"/>
    </location>
    <ligand>
        <name>ATP</name>
        <dbReference type="ChEBI" id="CHEBI:30616"/>
        <note>ligand shared between dimeric partners</note>
    </ligand>
</feature>
<keyword evidence="6 9" id="KW-0067">ATP-binding</keyword>
<dbReference type="InterPro" id="IPR023061">
    <property type="entry name" value="SelD_I"/>
</dbReference>
<sequence length="320" mass="34653">MAKILDKLPKMESENLIVGIETSDDAAVYKLSDEIAVIQTLDFFTPVVDDPYIFGQIAAANSLSDVYAMGGKPTLALNIVCFPNCLNIDILGQILKGGADKVIEAGAIVIGGHSVQDDEPKYGLSVMGIVHPDKVLKNYGCNVGDLLILTKPLGTGIITTAIKAEIASKGAYDIAVLVMSTLNKYAGEIIMEHEISACTDITGFGIMGHCYEMAKGSDVSFKLFKENIPYIKEAKEYAKMGLVPAGSYNNKAYIEGKYELRGIPEWLEDILFDPQTSGGLLVSCTKAEATKLMSRLNELELESQIIGEVIPLQDKYIIVE</sequence>
<feature type="binding site" evidence="9">
    <location>
        <position position="65"/>
    </location>
    <ligand>
        <name>Mg(2+)</name>
        <dbReference type="ChEBI" id="CHEBI:18420"/>
    </ligand>
</feature>
<evidence type="ECO:0000256" key="7">
    <source>
        <dbReference type="ARBA" id="ARBA00022842"/>
    </source>
</evidence>
<keyword evidence="3 9" id="KW-0479">Metal-binding</keyword>
<keyword evidence="4 9" id="KW-0547">Nucleotide-binding</keyword>
<dbReference type="Proteomes" id="UP000287872">
    <property type="component" value="Unassembled WGS sequence"/>
</dbReference>
<comment type="similarity">
    <text evidence="1 9">Belongs to the selenophosphate synthase 1 family. Class I subfamily.</text>
</comment>
<dbReference type="AlphaFoldDB" id="A0A401UHZ1"/>
<evidence type="ECO:0000256" key="1">
    <source>
        <dbReference type="ARBA" id="ARBA00008026"/>
    </source>
</evidence>
<dbReference type="Pfam" id="PF02769">
    <property type="entry name" value="AIRS_C"/>
    <property type="match status" value="1"/>
</dbReference>
<comment type="subunit">
    <text evidence="9">Homodimer.</text>
</comment>
<evidence type="ECO:0000313" key="12">
    <source>
        <dbReference type="EMBL" id="GCD09126.1"/>
    </source>
</evidence>
<dbReference type="NCBIfam" id="TIGR00476">
    <property type="entry name" value="selD"/>
    <property type="match status" value="1"/>
</dbReference>
<evidence type="ECO:0000256" key="3">
    <source>
        <dbReference type="ARBA" id="ARBA00022723"/>
    </source>
</evidence>
<evidence type="ECO:0000313" key="13">
    <source>
        <dbReference type="Proteomes" id="UP000287872"/>
    </source>
</evidence>
<feature type="binding site" evidence="9">
    <location>
        <begin position="112"/>
        <end position="114"/>
    </location>
    <ligand>
        <name>ATP</name>
        <dbReference type="ChEBI" id="CHEBI:30616"/>
        <note>ligand shared between dimeric partners</note>
    </ligand>
</feature>
<dbReference type="GO" id="GO:0016260">
    <property type="term" value="P:selenocysteine biosynthetic process"/>
    <property type="evidence" value="ECO:0007669"/>
    <property type="project" value="InterPro"/>
</dbReference>
<reference evidence="12 13" key="1">
    <citation type="submission" date="2018-11" db="EMBL/GenBank/DDBJ databases">
        <title>Genome sequencing and assembly of Clostridium tagluense strain A121.</title>
        <authorList>
            <person name="Murakami T."/>
            <person name="Segawa T."/>
            <person name="Shcherbakova V.A."/>
            <person name="Mori H."/>
            <person name="Yoshimura Y."/>
        </authorList>
    </citation>
    <scope>NUCLEOTIDE SEQUENCE [LARGE SCALE GENOMIC DNA]</scope>
    <source>
        <strain evidence="12 13">A121</strain>
    </source>
</reference>
<keyword evidence="8 9" id="KW-0711">Selenium</keyword>
<dbReference type="Pfam" id="PF00586">
    <property type="entry name" value="AIRS"/>
    <property type="match status" value="1"/>
</dbReference>
<comment type="caution">
    <text evidence="9">Lacks conserved residue(s) required for the propagation of feature annotation.</text>
</comment>
<dbReference type="Gene3D" id="3.90.650.10">
    <property type="entry name" value="PurM-like C-terminal domain"/>
    <property type="match status" value="1"/>
</dbReference>
<keyword evidence="5 9" id="KW-0418">Kinase</keyword>
<feature type="binding site" evidence="9">
    <location>
        <position position="25"/>
    </location>
    <ligand>
        <name>Mg(2+)</name>
        <dbReference type="ChEBI" id="CHEBI:18420"/>
    </ligand>
</feature>